<evidence type="ECO:0000313" key="2">
    <source>
        <dbReference type="EMBL" id="CEL76398.1"/>
    </source>
</evidence>
<proteinExistence type="predicted"/>
<organism evidence="2">
    <name type="scientific">Toxoplasma gondii (strain ATCC 50861 / VEG)</name>
    <dbReference type="NCBI Taxonomy" id="432359"/>
    <lineage>
        <taxon>Eukaryota</taxon>
        <taxon>Sar</taxon>
        <taxon>Alveolata</taxon>
        <taxon>Apicomplexa</taxon>
        <taxon>Conoidasida</taxon>
        <taxon>Coccidia</taxon>
        <taxon>Eucoccidiorida</taxon>
        <taxon>Eimeriorina</taxon>
        <taxon>Sarcocystidae</taxon>
        <taxon>Toxoplasma</taxon>
    </lineage>
</organism>
<feature type="compositionally biased region" description="Basic and acidic residues" evidence="1">
    <location>
        <begin position="199"/>
        <end position="224"/>
    </location>
</feature>
<evidence type="ECO:0000256" key="1">
    <source>
        <dbReference type="SAM" id="MobiDB-lite"/>
    </source>
</evidence>
<sequence length="224" mass="22993">MCCALLSWFRTATLPVNEPYGGLDFVPAAGEDLVSADDVAVAGDSAGSKALTVEGSLGKEATKNEKSQLNAPGSNIVEVAGRPGSFDEEGVAATGQAAAKATSVGEKGVTKADDVANRAAVSGANDAAATAGKALGAAERKASPGKDGAKGAGRKPMNDAGGKEPCTMLEKLKAAWRAFVCFFKRLLKMNKSESPNVCQHRETLEDDRGVNPEKGKAGRPKQTE</sequence>
<protein>
    <submittedName>
        <fullName evidence="2">Uncharacterized protein</fullName>
    </submittedName>
</protein>
<name>A0A0F7V8C4_TOXGV</name>
<feature type="compositionally biased region" description="Basic and acidic residues" evidence="1">
    <location>
        <begin position="138"/>
        <end position="149"/>
    </location>
</feature>
<dbReference type="AlphaFoldDB" id="A0A0F7V8C4"/>
<dbReference type="EMBL" id="LN714500">
    <property type="protein sequence ID" value="CEL76398.1"/>
    <property type="molecule type" value="Genomic_DNA"/>
</dbReference>
<gene>
    <name evidence="2" type="ORF">BN1205_068540</name>
</gene>
<accession>A0A0F7V8C4</accession>
<feature type="region of interest" description="Disordered" evidence="1">
    <location>
        <begin position="134"/>
        <end position="162"/>
    </location>
</feature>
<feature type="region of interest" description="Disordered" evidence="1">
    <location>
        <begin position="192"/>
        <end position="224"/>
    </location>
</feature>
<reference evidence="2" key="1">
    <citation type="journal article" date="2015" name="PLoS ONE">
        <title>Comprehensive Evaluation of Toxoplasma gondii VEG and Neospora caninum LIV Genomes with Tachyzoite Stage Transcriptome and Proteome Defines Novel Transcript Features.</title>
        <authorList>
            <person name="Ramaprasad A."/>
            <person name="Mourier T."/>
            <person name="Naeem R."/>
            <person name="Malas T.B."/>
            <person name="Moussa E."/>
            <person name="Panigrahi A."/>
            <person name="Vermont S.J."/>
            <person name="Otto T.D."/>
            <person name="Wastling J."/>
            <person name="Pain A."/>
        </authorList>
    </citation>
    <scope>NUCLEOTIDE SEQUENCE</scope>
    <source>
        <strain evidence="2">VEG</strain>
    </source>
</reference>